<dbReference type="PROSITE" id="PS51257">
    <property type="entry name" value="PROKAR_LIPOPROTEIN"/>
    <property type="match status" value="1"/>
</dbReference>
<accession>A0ABP8IYF9</accession>
<protein>
    <recommendedName>
        <fullName evidence="4">Redoxin domain-containing protein</fullName>
    </recommendedName>
</protein>
<keyword evidence="3" id="KW-1185">Reference proteome</keyword>
<dbReference type="Proteomes" id="UP001500454">
    <property type="component" value="Unassembled WGS sequence"/>
</dbReference>
<dbReference type="RefSeq" id="WP_345223442.1">
    <property type="nucleotide sequence ID" value="NZ_BAABHA010000004.1"/>
</dbReference>
<evidence type="ECO:0000313" key="2">
    <source>
        <dbReference type="EMBL" id="GAA4380123.1"/>
    </source>
</evidence>
<feature type="chain" id="PRO_5046024241" description="Redoxin domain-containing protein" evidence="1">
    <location>
        <begin position="19"/>
        <end position="164"/>
    </location>
</feature>
<feature type="signal peptide" evidence="1">
    <location>
        <begin position="1"/>
        <end position="18"/>
    </location>
</feature>
<gene>
    <name evidence="2" type="ORF">GCM10023186_18150</name>
</gene>
<evidence type="ECO:0000313" key="3">
    <source>
        <dbReference type="Proteomes" id="UP001500454"/>
    </source>
</evidence>
<reference evidence="3" key="1">
    <citation type="journal article" date="2019" name="Int. J. Syst. Evol. Microbiol.">
        <title>The Global Catalogue of Microorganisms (GCM) 10K type strain sequencing project: providing services to taxonomists for standard genome sequencing and annotation.</title>
        <authorList>
            <consortium name="The Broad Institute Genomics Platform"/>
            <consortium name="The Broad Institute Genome Sequencing Center for Infectious Disease"/>
            <person name="Wu L."/>
            <person name="Ma J."/>
        </authorList>
    </citation>
    <scope>NUCLEOTIDE SEQUENCE [LARGE SCALE GENOMIC DNA]</scope>
    <source>
        <strain evidence="3">JCM 17924</strain>
    </source>
</reference>
<evidence type="ECO:0000256" key="1">
    <source>
        <dbReference type="SAM" id="SignalP"/>
    </source>
</evidence>
<dbReference type="EMBL" id="BAABHA010000004">
    <property type="protein sequence ID" value="GAA4380123.1"/>
    <property type="molecule type" value="Genomic_DNA"/>
</dbReference>
<organism evidence="2 3">
    <name type="scientific">Hymenobacter koreensis</name>
    <dbReference type="NCBI Taxonomy" id="1084523"/>
    <lineage>
        <taxon>Bacteria</taxon>
        <taxon>Pseudomonadati</taxon>
        <taxon>Bacteroidota</taxon>
        <taxon>Cytophagia</taxon>
        <taxon>Cytophagales</taxon>
        <taxon>Hymenobacteraceae</taxon>
        <taxon>Hymenobacter</taxon>
    </lineage>
</organism>
<proteinExistence type="predicted"/>
<evidence type="ECO:0008006" key="4">
    <source>
        <dbReference type="Google" id="ProtNLM"/>
    </source>
</evidence>
<keyword evidence="1" id="KW-0732">Signal</keyword>
<name>A0ABP8IYF9_9BACT</name>
<sequence length="164" mass="17578">MIRGSWVFAAGAWLVATACSPSPSSPVEQGPAARVAAGGHFNSYLKRNFNQSIPGEPHTYIILPAKGCASCNRTLIRAIVQQLVGKKVTLVTSQRELQRLSLLPASAQVLYDTTALPELDRLELPFPNFTGLIRTRDGEVTSFSAFHEGNAESVLAGATATDRP</sequence>
<comment type="caution">
    <text evidence="2">The sequence shown here is derived from an EMBL/GenBank/DDBJ whole genome shotgun (WGS) entry which is preliminary data.</text>
</comment>